<accession>A0A1M5LD46</accession>
<dbReference type="STRING" id="1121321.SAMN04488530_10491"/>
<evidence type="ECO:0000259" key="2">
    <source>
        <dbReference type="Pfam" id="PF01370"/>
    </source>
</evidence>
<dbReference type="PANTHER" id="PTHR43000">
    <property type="entry name" value="DTDP-D-GLUCOSE 4,6-DEHYDRATASE-RELATED"/>
    <property type="match status" value="1"/>
</dbReference>
<sequence>MKSILVMGGSDFIGSALAKYLIKSGYKVDIFTPGEKRISYKGFNRHLICDRIQRDKVKKILEGKKYEYIFDITAYTKEDVEILIDAIDKDSLKKYIVLSAGAVYKDCTKRMKEDSEKGKNENWGDYALKMKEAEDFVISSGIPYVIVRSTYIYGEHNNLYRETYFFDRIERGEAIPVPRGKSVNNQFIYIGDLVKVFKSLMNSSRVREDYNVTNPQLISWNELIQTCGEIIGKTPIIKPIDVNKAGCEERSYFPFMHIDFSLDIDKLIEHGIYIPNILLKEGLTKTYKWYKKSKPKLSDNKMDKIDFVLKQTQKEGNDDKSIHSELCKQG</sequence>
<name>A0A1M5LD46_9FIRM</name>
<comment type="similarity">
    <text evidence="1">Belongs to the NAD(P)-dependent epimerase/dehydratase family.</text>
</comment>
<dbReference type="Proteomes" id="UP000243255">
    <property type="component" value="Unassembled WGS sequence"/>
</dbReference>
<dbReference type="InterPro" id="IPR036291">
    <property type="entry name" value="NAD(P)-bd_dom_sf"/>
</dbReference>
<dbReference type="EMBL" id="FQWX01000004">
    <property type="protein sequence ID" value="SHG63032.1"/>
    <property type="molecule type" value="Genomic_DNA"/>
</dbReference>
<dbReference type="AlphaFoldDB" id="A0A1M5LD46"/>
<proteinExistence type="inferred from homology"/>
<reference evidence="4" key="1">
    <citation type="submission" date="2016-11" db="EMBL/GenBank/DDBJ databases">
        <authorList>
            <person name="Varghese N."/>
            <person name="Submissions S."/>
        </authorList>
    </citation>
    <scope>NUCLEOTIDE SEQUENCE [LARGE SCALE GENOMIC DNA]</scope>
    <source>
        <strain evidence="4">DSM 2635</strain>
    </source>
</reference>
<evidence type="ECO:0000313" key="3">
    <source>
        <dbReference type="EMBL" id="SHG63032.1"/>
    </source>
</evidence>
<evidence type="ECO:0000256" key="1">
    <source>
        <dbReference type="ARBA" id="ARBA00007637"/>
    </source>
</evidence>
<organism evidence="3 4">
    <name type="scientific">Asaccharospora irregularis DSM 2635</name>
    <dbReference type="NCBI Taxonomy" id="1121321"/>
    <lineage>
        <taxon>Bacteria</taxon>
        <taxon>Bacillati</taxon>
        <taxon>Bacillota</taxon>
        <taxon>Clostridia</taxon>
        <taxon>Peptostreptococcales</taxon>
        <taxon>Peptostreptococcaceae</taxon>
        <taxon>Asaccharospora</taxon>
    </lineage>
</organism>
<evidence type="ECO:0000313" key="4">
    <source>
        <dbReference type="Proteomes" id="UP000243255"/>
    </source>
</evidence>
<protein>
    <submittedName>
        <fullName evidence="3">Nucleoside-diphosphate-sugar epimerase</fullName>
    </submittedName>
</protein>
<keyword evidence="4" id="KW-1185">Reference proteome</keyword>
<dbReference type="InterPro" id="IPR001509">
    <property type="entry name" value="Epimerase_deHydtase"/>
</dbReference>
<dbReference type="Pfam" id="PF01370">
    <property type="entry name" value="Epimerase"/>
    <property type="match status" value="1"/>
</dbReference>
<feature type="domain" description="NAD-dependent epimerase/dehydratase" evidence="2">
    <location>
        <begin position="4"/>
        <end position="212"/>
    </location>
</feature>
<dbReference type="OrthoDB" id="9809586at2"/>
<dbReference type="RefSeq" id="WP_073124220.1">
    <property type="nucleotide sequence ID" value="NZ_BAABCH010000006.1"/>
</dbReference>
<gene>
    <name evidence="3" type="ORF">SAMN04488530_10491</name>
</gene>
<dbReference type="Gene3D" id="3.40.50.720">
    <property type="entry name" value="NAD(P)-binding Rossmann-like Domain"/>
    <property type="match status" value="1"/>
</dbReference>
<dbReference type="SUPFAM" id="SSF51735">
    <property type="entry name" value="NAD(P)-binding Rossmann-fold domains"/>
    <property type="match status" value="1"/>
</dbReference>